<dbReference type="InterPro" id="IPR011577">
    <property type="entry name" value="Cyt_b561_bac/Ni-Hgenase"/>
</dbReference>
<dbReference type="SUPFAM" id="SSF81342">
    <property type="entry name" value="Transmembrane di-heme cytochromes"/>
    <property type="match status" value="1"/>
</dbReference>
<keyword evidence="9" id="KW-1185">Reference proteome</keyword>
<evidence type="ECO:0000259" key="7">
    <source>
        <dbReference type="Pfam" id="PF01292"/>
    </source>
</evidence>
<dbReference type="GO" id="GO:0005886">
    <property type="term" value="C:plasma membrane"/>
    <property type="evidence" value="ECO:0007669"/>
    <property type="project" value="UniProtKB-SubCell"/>
</dbReference>
<keyword evidence="3 6" id="KW-0812">Transmembrane</keyword>
<comment type="subcellular location">
    <subcellularLocation>
        <location evidence="1">Cell membrane</location>
        <topology evidence="1">Multi-pass membrane protein</topology>
    </subcellularLocation>
</comment>
<dbReference type="Proteomes" id="UP000189376">
    <property type="component" value="Unassembled WGS sequence"/>
</dbReference>
<feature type="transmembrane region" description="Helical" evidence="6">
    <location>
        <begin position="186"/>
        <end position="203"/>
    </location>
</feature>
<comment type="caution">
    <text evidence="8">The sequence shown here is derived from an EMBL/GenBank/DDBJ whole genome shotgun (WGS) entry which is preliminary data.</text>
</comment>
<sequence length="205" mass="23380">MSKTLSHIDILIRILHIIIMVAFVGAYFTGDSEDLHQVHMMFGYILLMSITTRVIWHFLSPRISNTAPFGIKKRSSMAFNAIKKPFSHANSVSLFSKNSIQLISIGLFQASIVFIFILIPVVVALGYGTEHFTYSLRDLHSFFANLFLALVILHLSTLILNSILAKRFQGWTMLKMTWEDKKITKFMTLLVLVLVGAFSFVYLRM</sequence>
<dbReference type="Gene3D" id="1.20.950.20">
    <property type="entry name" value="Transmembrane di-heme cytochromes, Chain C"/>
    <property type="match status" value="1"/>
</dbReference>
<feature type="transmembrane region" description="Helical" evidence="6">
    <location>
        <begin position="41"/>
        <end position="59"/>
    </location>
</feature>
<reference evidence="8 9" key="1">
    <citation type="submission" date="2015-07" db="EMBL/GenBank/DDBJ databases">
        <title>Acinetobacter yuneri, a novel member of Acinetobacter calcoaceticus-Acinetobacter baumannii complex isolated from clinical specimen.</title>
        <authorList>
            <person name="Yu Y."/>
        </authorList>
    </citation>
    <scope>NUCLEOTIDE SEQUENCE [LARGE SCALE GENOMIC DNA]</scope>
    <source>
        <strain evidence="8 9">A362</strain>
    </source>
</reference>
<keyword evidence="4 6" id="KW-1133">Transmembrane helix</keyword>
<evidence type="ECO:0000256" key="3">
    <source>
        <dbReference type="ARBA" id="ARBA00022692"/>
    </source>
</evidence>
<dbReference type="Pfam" id="PF01292">
    <property type="entry name" value="Ni_hydr_CYTB"/>
    <property type="match status" value="1"/>
</dbReference>
<feature type="domain" description="Cytochrome b561 bacterial/Ni-hydrogenase" evidence="7">
    <location>
        <begin position="8"/>
        <end position="174"/>
    </location>
</feature>
<feature type="transmembrane region" description="Helical" evidence="6">
    <location>
        <begin position="12"/>
        <end position="29"/>
    </location>
</feature>
<dbReference type="EMBL" id="LFZS01000008">
    <property type="protein sequence ID" value="ONN53688.1"/>
    <property type="molecule type" value="Genomic_DNA"/>
</dbReference>
<dbReference type="GO" id="GO:0009055">
    <property type="term" value="F:electron transfer activity"/>
    <property type="evidence" value="ECO:0007669"/>
    <property type="project" value="InterPro"/>
</dbReference>
<gene>
    <name evidence="8" type="ORF">AC058_12410</name>
</gene>
<protein>
    <submittedName>
        <fullName evidence="8">Prokaryotic cytochrome b561</fullName>
    </submittedName>
</protein>
<proteinExistence type="predicted"/>
<evidence type="ECO:0000256" key="5">
    <source>
        <dbReference type="ARBA" id="ARBA00023136"/>
    </source>
</evidence>
<evidence type="ECO:0000256" key="6">
    <source>
        <dbReference type="SAM" id="Phobius"/>
    </source>
</evidence>
<evidence type="ECO:0000256" key="4">
    <source>
        <dbReference type="ARBA" id="ARBA00022989"/>
    </source>
</evidence>
<evidence type="ECO:0000256" key="2">
    <source>
        <dbReference type="ARBA" id="ARBA00022475"/>
    </source>
</evidence>
<keyword evidence="2" id="KW-1003">Cell membrane</keyword>
<feature type="transmembrane region" description="Helical" evidence="6">
    <location>
        <begin position="142"/>
        <end position="165"/>
    </location>
</feature>
<keyword evidence="5 6" id="KW-0472">Membrane</keyword>
<feature type="transmembrane region" description="Helical" evidence="6">
    <location>
        <begin position="102"/>
        <end position="127"/>
    </location>
</feature>
<evidence type="ECO:0000313" key="8">
    <source>
        <dbReference type="EMBL" id="ONN53688.1"/>
    </source>
</evidence>
<dbReference type="RefSeq" id="WP_077169541.1">
    <property type="nucleotide sequence ID" value="NZ_LFZS01000008.1"/>
</dbReference>
<dbReference type="AlphaFoldDB" id="A0A1V2UUM6"/>
<organism evidence="8 9">
    <name type="scientific">Acinetobacter genomosp. 33YU</name>
    <dbReference type="NCBI Taxonomy" id="1675530"/>
    <lineage>
        <taxon>Bacteria</taxon>
        <taxon>Pseudomonadati</taxon>
        <taxon>Pseudomonadota</taxon>
        <taxon>Gammaproteobacteria</taxon>
        <taxon>Moraxellales</taxon>
        <taxon>Moraxellaceae</taxon>
        <taxon>Acinetobacter</taxon>
    </lineage>
</organism>
<name>A0A1V2UUM6_9GAMM</name>
<dbReference type="GO" id="GO:0022904">
    <property type="term" value="P:respiratory electron transport chain"/>
    <property type="evidence" value="ECO:0007669"/>
    <property type="project" value="InterPro"/>
</dbReference>
<evidence type="ECO:0000256" key="1">
    <source>
        <dbReference type="ARBA" id="ARBA00004651"/>
    </source>
</evidence>
<accession>A0A1V2UUM6</accession>
<dbReference type="InterPro" id="IPR016174">
    <property type="entry name" value="Di-haem_cyt_TM"/>
</dbReference>
<evidence type="ECO:0000313" key="9">
    <source>
        <dbReference type="Proteomes" id="UP000189376"/>
    </source>
</evidence>